<accession>H6SNY2</accession>
<dbReference type="Proteomes" id="UP000033220">
    <property type="component" value="Chromosome DSM 122"/>
</dbReference>
<organism evidence="1 2">
    <name type="scientific">Pararhodospirillum photometricum DSM 122</name>
    <dbReference type="NCBI Taxonomy" id="1150469"/>
    <lineage>
        <taxon>Bacteria</taxon>
        <taxon>Pseudomonadati</taxon>
        <taxon>Pseudomonadota</taxon>
        <taxon>Alphaproteobacteria</taxon>
        <taxon>Rhodospirillales</taxon>
        <taxon>Rhodospirillaceae</taxon>
        <taxon>Pararhodospirillum</taxon>
    </lineage>
</organism>
<proteinExistence type="predicted"/>
<dbReference type="KEGG" id="rpm:RSPPHO_00428"/>
<keyword evidence="2" id="KW-1185">Reference proteome</keyword>
<evidence type="ECO:0000313" key="2">
    <source>
        <dbReference type="Proteomes" id="UP000033220"/>
    </source>
</evidence>
<reference evidence="1 2" key="1">
    <citation type="submission" date="2012-02" db="EMBL/GenBank/DDBJ databases">
        <title>Shotgun genome sequence of Phaeospirillum photometricum DSM 122.</title>
        <authorList>
            <person name="Duquesne K."/>
            <person name="Sturgis J."/>
        </authorList>
    </citation>
    <scope>NUCLEOTIDE SEQUENCE [LARGE SCALE GENOMIC DNA]</scope>
    <source>
        <strain evidence="2">DSM122</strain>
    </source>
</reference>
<sequence length="50" mass="5440">MGTCVTPLDQAVVCETASALDTIDELDTIPLMILGNRFCLLDDAMLLQQQ</sequence>
<name>H6SNY2_PARPM</name>
<dbReference type="EMBL" id="HE663493">
    <property type="protein sequence ID" value="CCG07054.1"/>
    <property type="molecule type" value="Genomic_DNA"/>
</dbReference>
<dbReference type="HOGENOM" id="CLU_3122103_0_0_5"/>
<gene>
    <name evidence="1" type="ORF">RSPPHO_00428</name>
</gene>
<protein>
    <submittedName>
        <fullName evidence="1">Uncharacterized protein</fullName>
    </submittedName>
</protein>
<dbReference type="AlphaFoldDB" id="H6SNY2"/>
<evidence type="ECO:0000313" key="1">
    <source>
        <dbReference type="EMBL" id="CCG07054.1"/>
    </source>
</evidence>
<dbReference type="PATRIC" id="fig|1150469.3.peg.503"/>